<proteinExistence type="predicted"/>
<dbReference type="Pfam" id="PF22422">
    <property type="entry name" value="MGH1-like_GH"/>
    <property type="match status" value="1"/>
</dbReference>
<dbReference type="AlphaFoldDB" id="A0A9N8HXQ5"/>
<organism evidence="2 3">
    <name type="scientific">Seminavis robusta</name>
    <dbReference type="NCBI Taxonomy" id="568900"/>
    <lineage>
        <taxon>Eukaryota</taxon>
        <taxon>Sar</taxon>
        <taxon>Stramenopiles</taxon>
        <taxon>Ochrophyta</taxon>
        <taxon>Bacillariophyta</taxon>
        <taxon>Bacillariophyceae</taxon>
        <taxon>Bacillariophycidae</taxon>
        <taxon>Naviculales</taxon>
        <taxon>Naviculaceae</taxon>
        <taxon>Seminavis</taxon>
    </lineage>
</organism>
<evidence type="ECO:0000313" key="3">
    <source>
        <dbReference type="Proteomes" id="UP001153069"/>
    </source>
</evidence>
<dbReference type="InterPro" id="IPR054491">
    <property type="entry name" value="MGH1-like_GH"/>
</dbReference>
<comment type="caution">
    <text evidence="2">The sequence shown here is derived from an EMBL/GenBank/DDBJ whole genome shotgun (WGS) entry which is preliminary data.</text>
</comment>
<dbReference type="Proteomes" id="UP001153069">
    <property type="component" value="Unassembled WGS sequence"/>
</dbReference>
<accession>A0A9N8HXQ5</accession>
<dbReference type="OrthoDB" id="5382128at2759"/>
<dbReference type="GO" id="GO:0005975">
    <property type="term" value="P:carbohydrate metabolic process"/>
    <property type="evidence" value="ECO:0007669"/>
    <property type="project" value="InterPro"/>
</dbReference>
<protein>
    <submittedName>
        <fullName evidence="2">Inherit from bactNOG: domain protein</fullName>
    </submittedName>
</protein>
<name>A0A9N8HXQ5_9STRA</name>
<dbReference type="InterPro" id="IPR008928">
    <property type="entry name" value="6-hairpin_glycosidase_sf"/>
</dbReference>
<gene>
    <name evidence="2" type="ORF">SEMRO_3264_G346000.1</name>
</gene>
<evidence type="ECO:0000313" key="2">
    <source>
        <dbReference type="EMBL" id="CAB9531128.1"/>
    </source>
</evidence>
<sequence>MILWLLHSSNQPKNLINEEIPSSTAKSSSPPPFYVLDPNDYQHYFPDTASFEAAKQHAPFLDLPSSLNYNDSLVAYYYRLRSYRKHIRKTDDDRYWVVTEFLPNVPWAGTANTISAAAGHHIVEGMWFWDAPTFVEDYIRFWYLGGGGKNQKQAPQRHIARYTNWIYHATWQYAQLWGFDEPRRSLLRDTLPHAANVFRTTYVDKYLTNSTRNEGQWNTSGRVCWTQDDGYDAMEVSVSGGGCRPTIAAALWGEATALVRVAKLLMMKDNLQQPDIIQEFSAWALFSKQVITQQHWNPAIESFAVIPPPKRQEEEYFQPGLAPANCDIHKERPPNKLVQVRELLAFMPWFYSSLLDHKNDDNITAFARQFQWLLESTTDNGFTAPWGLRTVQRNTPCYNYSWDHGDCWNGPTWPYETSRVLTAVANLLADYNNTAVVDASGMTHKIWEQLFLQYARQHTQTTAVNDTARPLPSSGHIFENLHPDLGYWNNRARMYWRNDTHKDMGDDYNHSTFLDLVFRCWLGIRLSTTGVTQPWLVLNPLIQAPHFAADRIPYRGRVLSIVYDPTGDHYPRVFPQKENLGLVVLLEGRLVAHRPDLGPVVIQEEPPQAHPQSFLEIE</sequence>
<dbReference type="EMBL" id="CAICTM010003262">
    <property type="protein sequence ID" value="CAB9531128.1"/>
    <property type="molecule type" value="Genomic_DNA"/>
</dbReference>
<feature type="domain" description="Mannosylglycerate hydrolase MGH1-like glycoside hydrolase" evidence="1">
    <location>
        <begin position="112"/>
        <end position="511"/>
    </location>
</feature>
<evidence type="ECO:0000259" key="1">
    <source>
        <dbReference type="Pfam" id="PF22422"/>
    </source>
</evidence>
<reference evidence="2" key="1">
    <citation type="submission" date="2020-06" db="EMBL/GenBank/DDBJ databases">
        <authorList>
            <consortium name="Plant Systems Biology data submission"/>
        </authorList>
    </citation>
    <scope>NUCLEOTIDE SEQUENCE</scope>
    <source>
        <strain evidence="2">D6</strain>
    </source>
</reference>
<keyword evidence="3" id="KW-1185">Reference proteome</keyword>
<dbReference type="SUPFAM" id="SSF48208">
    <property type="entry name" value="Six-hairpin glycosidases"/>
    <property type="match status" value="1"/>
</dbReference>